<proteinExistence type="predicted"/>
<feature type="region of interest" description="Disordered" evidence="1">
    <location>
        <begin position="1"/>
        <end position="44"/>
    </location>
</feature>
<dbReference type="AlphaFoldDB" id="A0A164VXN1"/>
<feature type="compositionally biased region" description="Basic residues" evidence="1">
    <location>
        <begin position="27"/>
        <end position="37"/>
    </location>
</feature>
<reference evidence="2 3" key="1">
    <citation type="submission" date="2016-03" db="EMBL/GenBank/DDBJ databases">
        <title>EvidentialGene: Evidence-directed Construction of Genes on Genomes.</title>
        <authorList>
            <person name="Gilbert D.G."/>
            <person name="Choi J.-H."/>
            <person name="Mockaitis K."/>
            <person name="Colbourne J."/>
            <person name="Pfrender M."/>
        </authorList>
    </citation>
    <scope>NUCLEOTIDE SEQUENCE [LARGE SCALE GENOMIC DNA]</scope>
    <source>
        <strain evidence="2 3">Xinb3</strain>
        <tissue evidence="2">Complete organism</tissue>
    </source>
</reference>
<accession>A0A164VXN1</accession>
<evidence type="ECO:0000313" key="3">
    <source>
        <dbReference type="Proteomes" id="UP000076858"/>
    </source>
</evidence>
<keyword evidence="3" id="KW-1185">Reference proteome</keyword>
<evidence type="ECO:0000256" key="1">
    <source>
        <dbReference type="SAM" id="MobiDB-lite"/>
    </source>
</evidence>
<dbReference type="EMBL" id="LRGB01001353">
    <property type="protein sequence ID" value="KZS12761.1"/>
    <property type="molecule type" value="Genomic_DNA"/>
</dbReference>
<feature type="region of interest" description="Disordered" evidence="1">
    <location>
        <begin position="64"/>
        <end position="90"/>
    </location>
</feature>
<organism evidence="2 3">
    <name type="scientific">Daphnia magna</name>
    <dbReference type="NCBI Taxonomy" id="35525"/>
    <lineage>
        <taxon>Eukaryota</taxon>
        <taxon>Metazoa</taxon>
        <taxon>Ecdysozoa</taxon>
        <taxon>Arthropoda</taxon>
        <taxon>Crustacea</taxon>
        <taxon>Branchiopoda</taxon>
        <taxon>Diplostraca</taxon>
        <taxon>Cladocera</taxon>
        <taxon>Anomopoda</taxon>
        <taxon>Daphniidae</taxon>
        <taxon>Daphnia</taxon>
    </lineage>
</organism>
<sequence>MAGSRQVRYVQYIRNDPSQTKGDGRSKQKARSQKKKGKKEENTNQLEAVSDVCTTSFLRLNKSFIEKEGDKRKIPKKAANPCLSHSGNPL</sequence>
<gene>
    <name evidence="2" type="ORF">APZ42_022265</name>
</gene>
<name>A0A164VXN1_9CRUS</name>
<evidence type="ECO:0000313" key="2">
    <source>
        <dbReference type="EMBL" id="KZS12761.1"/>
    </source>
</evidence>
<protein>
    <submittedName>
        <fullName evidence="2">Uncharacterized protein</fullName>
    </submittedName>
</protein>
<comment type="caution">
    <text evidence="2">The sequence shown here is derived from an EMBL/GenBank/DDBJ whole genome shotgun (WGS) entry which is preliminary data.</text>
</comment>
<dbReference type="Proteomes" id="UP000076858">
    <property type="component" value="Unassembled WGS sequence"/>
</dbReference>